<gene>
    <name evidence="2" type="ORF">NG895_03855</name>
</gene>
<dbReference type="InterPro" id="IPR001296">
    <property type="entry name" value="Glyco_trans_1"/>
</dbReference>
<accession>A0A9X2JEU5</accession>
<dbReference type="RefSeq" id="WP_252851130.1">
    <property type="nucleotide sequence ID" value="NZ_JAMXLR010000016.1"/>
</dbReference>
<dbReference type="CDD" id="cd03801">
    <property type="entry name" value="GT4_PimA-like"/>
    <property type="match status" value="1"/>
</dbReference>
<sequence length="364" mass="40399">MSQRILHVIQSLERYTPADELLTLLPTLAALECQQSVLVLGRGGALAGAFAEAGVELRCLEQRWTFDPSIIGQLVMHVRRTSPEVVHTWDRLSRRYVSAAAASSRGWRFVANWSSMEPARLRIGMPMFFPRTPDRWLVESESVRESLSRQLTDSAIAVVPPAAAPATSDATRRGELLAEFGLPDDALLIGTAGQLVVPLGIKELIWAVDMVRVLHPNIRLLIAGDGPQRDHLQHFAATAAVPENICFLGDTDRWCDIVPHLDVYWQGTEVQAISPTALLTAMSAGVPVVASDTPQHREWIEDNQNGFLVGYDARADRTRITDQLLVDAELRQTIGEAARQHFHEHYMPAARAEQLADIYRQAKL</sequence>
<evidence type="ECO:0000313" key="2">
    <source>
        <dbReference type="EMBL" id="MCO6043031.1"/>
    </source>
</evidence>
<dbReference type="EMBL" id="JAMXLR010000016">
    <property type="protein sequence ID" value="MCO6043031.1"/>
    <property type="molecule type" value="Genomic_DNA"/>
</dbReference>
<dbReference type="SUPFAM" id="SSF53756">
    <property type="entry name" value="UDP-Glycosyltransferase/glycogen phosphorylase"/>
    <property type="match status" value="1"/>
</dbReference>
<protein>
    <submittedName>
        <fullName evidence="2">Glycosyltransferase family 4 protein</fullName>
    </submittedName>
</protein>
<dbReference type="Pfam" id="PF00534">
    <property type="entry name" value="Glycos_transf_1"/>
    <property type="match status" value="1"/>
</dbReference>
<evidence type="ECO:0000313" key="3">
    <source>
        <dbReference type="Proteomes" id="UP001155241"/>
    </source>
</evidence>
<proteinExistence type="predicted"/>
<keyword evidence="3" id="KW-1185">Reference proteome</keyword>
<dbReference type="PANTHER" id="PTHR12526">
    <property type="entry name" value="GLYCOSYLTRANSFERASE"/>
    <property type="match status" value="1"/>
</dbReference>
<dbReference type="GO" id="GO:0016757">
    <property type="term" value="F:glycosyltransferase activity"/>
    <property type="evidence" value="ECO:0007669"/>
    <property type="project" value="InterPro"/>
</dbReference>
<reference evidence="2" key="1">
    <citation type="submission" date="2022-06" db="EMBL/GenBank/DDBJ databases">
        <title>Aeoliella straminimaris, a novel planctomycete from sediments.</title>
        <authorList>
            <person name="Vitorino I.R."/>
            <person name="Lage O.M."/>
        </authorList>
    </citation>
    <scope>NUCLEOTIDE SEQUENCE</scope>
    <source>
        <strain evidence="2">ICT_H6.2</strain>
    </source>
</reference>
<evidence type="ECO:0000259" key="1">
    <source>
        <dbReference type="Pfam" id="PF00534"/>
    </source>
</evidence>
<organism evidence="2 3">
    <name type="scientific">Aeoliella straminimaris</name>
    <dbReference type="NCBI Taxonomy" id="2954799"/>
    <lineage>
        <taxon>Bacteria</taxon>
        <taxon>Pseudomonadati</taxon>
        <taxon>Planctomycetota</taxon>
        <taxon>Planctomycetia</taxon>
        <taxon>Pirellulales</taxon>
        <taxon>Lacipirellulaceae</taxon>
        <taxon>Aeoliella</taxon>
    </lineage>
</organism>
<name>A0A9X2JEU5_9BACT</name>
<comment type="caution">
    <text evidence="2">The sequence shown here is derived from an EMBL/GenBank/DDBJ whole genome shotgun (WGS) entry which is preliminary data.</text>
</comment>
<dbReference type="AlphaFoldDB" id="A0A9X2JEU5"/>
<feature type="domain" description="Glycosyl transferase family 1" evidence="1">
    <location>
        <begin position="178"/>
        <end position="340"/>
    </location>
</feature>
<dbReference type="Gene3D" id="3.40.50.2000">
    <property type="entry name" value="Glycogen Phosphorylase B"/>
    <property type="match status" value="2"/>
</dbReference>
<dbReference type="Proteomes" id="UP001155241">
    <property type="component" value="Unassembled WGS sequence"/>
</dbReference>